<dbReference type="PANTHER" id="PTHR33490:SF1">
    <property type="entry name" value="SLL1233 PROTEIN"/>
    <property type="match status" value="1"/>
</dbReference>
<dbReference type="RefSeq" id="WP_184332178.1">
    <property type="nucleotide sequence ID" value="NZ_JACHHZ010000003.1"/>
</dbReference>
<dbReference type="AlphaFoldDB" id="A0A841HMN5"/>
<proteinExistence type="predicted"/>
<evidence type="ECO:0000313" key="4">
    <source>
        <dbReference type="Proteomes" id="UP000588068"/>
    </source>
</evidence>
<dbReference type="InterPro" id="IPR002931">
    <property type="entry name" value="Transglutaminase-like"/>
</dbReference>
<dbReference type="SUPFAM" id="SSF54001">
    <property type="entry name" value="Cysteine proteinases"/>
    <property type="match status" value="1"/>
</dbReference>
<gene>
    <name evidence="3" type="ORF">HNQ60_002490</name>
</gene>
<evidence type="ECO:0000256" key="1">
    <source>
        <dbReference type="SAM" id="MobiDB-lite"/>
    </source>
</evidence>
<evidence type="ECO:0000259" key="2">
    <source>
        <dbReference type="SMART" id="SM00460"/>
    </source>
</evidence>
<dbReference type="Pfam" id="PF09899">
    <property type="entry name" value="DUF2126"/>
    <property type="match status" value="1"/>
</dbReference>
<feature type="region of interest" description="Disordered" evidence="1">
    <location>
        <begin position="1076"/>
        <end position="1098"/>
    </location>
</feature>
<dbReference type="InterPro" id="IPR013589">
    <property type="entry name" value="Bac_transglu_N"/>
</dbReference>
<name>A0A841HMN5_9GAMM</name>
<evidence type="ECO:0000313" key="3">
    <source>
        <dbReference type="EMBL" id="MBB6093609.1"/>
    </source>
</evidence>
<feature type="compositionally biased region" description="Basic and acidic residues" evidence="1">
    <location>
        <begin position="577"/>
        <end position="589"/>
    </location>
</feature>
<dbReference type="InterPro" id="IPR018667">
    <property type="entry name" value="DUF2126"/>
</dbReference>
<organism evidence="3 4">
    <name type="scientific">Povalibacter uvarum</name>
    <dbReference type="NCBI Taxonomy" id="732238"/>
    <lineage>
        <taxon>Bacteria</taxon>
        <taxon>Pseudomonadati</taxon>
        <taxon>Pseudomonadota</taxon>
        <taxon>Gammaproteobacteria</taxon>
        <taxon>Steroidobacterales</taxon>
        <taxon>Steroidobacteraceae</taxon>
        <taxon>Povalibacter</taxon>
    </lineage>
</organism>
<dbReference type="Pfam" id="PF01841">
    <property type="entry name" value="Transglut_core"/>
    <property type="match status" value="1"/>
</dbReference>
<dbReference type="Pfam" id="PF08379">
    <property type="entry name" value="Bact_transglu_N"/>
    <property type="match status" value="1"/>
</dbReference>
<protein>
    <submittedName>
        <fullName evidence="3">Uncharacterized protein (DUF2126 family)</fullName>
    </submittedName>
</protein>
<dbReference type="Proteomes" id="UP000588068">
    <property type="component" value="Unassembled WGS sequence"/>
</dbReference>
<dbReference type="InterPro" id="IPR038765">
    <property type="entry name" value="Papain-like_cys_pep_sf"/>
</dbReference>
<dbReference type="EMBL" id="JACHHZ010000003">
    <property type="protein sequence ID" value="MBB6093609.1"/>
    <property type="molecule type" value="Genomic_DNA"/>
</dbReference>
<comment type="caution">
    <text evidence="3">The sequence shown here is derived from an EMBL/GenBank/DDBJ whole genome shotgun (WGS) entry which is preliminary data.</text>
</comment>
<reference evidence="3 4" key="1">
    <citation type="submission" date="2020-08" db="EMBL/GenBank/DDBJ databases">
        <title>Genomic Encyclopedia of Type Strains, Phase IV (KMG-IV): sequencing the most valuable type-strain genomes for metagenomic binning, comparative biology and taxonomic classification.</title>
        <authorList>
            <person name="Goeker M."/>
        </authorList>
    </citation>
    <scope>NUCLEOTIDE SEQUENCE [LARGE SCALE GENOMIC DNA]</scope>
    <source>
        <strain evidence="3 4">DSM 26723</strain>
    </source>
</reference>
<sequence>MSIHVALRHVTHYRYDRRVNLGPQVIRLRPAPHSRTRVLSYSLRVTPQDHFINWQQDPQSNYLARLVFPEKTTQFRIEVDLVAEMAVFNPFDFFLEESAEHFPFKYDALEQRELAPYLVPAPLTPLLAGYLESLSPGNSSRVRTIDFLVGLNQRLAGDVKYLIRLEPGVQTPEETLRNASGSCRDSAWLLAQLLRHMGLATRFVSGYLIQLVADVKSLDGPSGTAVDFTDLHAWCEVYLPGAGWIGLDPTSGLLAGEGHIPLACTPEPSAAAPVTGAVDESEVEFSHEMKVTRIWEAPRVTKPYTDEQWTQIQKLGDRVDAALLAQDVRLTMGGEPTFVSIDDPDGPEWNTAALGPTKRNLAAQLFRKLKAKYAPSGLAHFGQGKWYPGEQLPRWSLNCFWRRDGEPVWSDPALYADESVDYRADEVKAQRFLSALAQRLGVSTRHLFAAYEDVFYYLWRERQLPSNVDPFDSRLEDPLERARLAKIFSRGLDKVIGHVLPIARSSQGWQSGPWFLRSERCYLVPGDSPLGYRLPRDSQPWVTSGEYPYLHPRDPSVRQPSLRRHAEIRPQFADVSDSEREVHEARKPQQGESASWITRTAMCAEPRNGVLYLFMPPLAQVEHYLELVSAIESVAQAQTMPVVLEGYEPPRDPRLNYFRVTPDPGVIEVNIHPSATWKDLVDRTTHLYESARDTRLSTEKFMLDGRHTGTGGGNHFVLGGETMRDSPFLRRPDLLRSLIAYWHNHPALSYLFSGLFIGPTSQAPRVDEARNDSLYELELAFRQFPQLGSDSPPWLVDRLLRNLLVDVTGNTHRAEFCIDKLYSPDSSTGRLGLLEMRAFEMPPHAQMSLAQQLLLRSLIARFWQTPYEPSRLARWGTELHDRFMLPYFVERDLQDVLQDLGSAGYAFEPEWFAPHMEFRFPKIGDYATAGVDLELRHALEPWHVMGEEGGAGGAVRYVDSSVERLQVRITGLAPDRYALACNGRPVALRPTGKVGEFVAGVRYRAWQPPSSLQPLIAPHAPLTFDLIDTWMQRSIGGCRYHVAHPGGRNYSVFPVNAFEAESRRLARFFRMGHTQGQVSMPPQGSVEELSFTTDLRRG</sequence>
<dbReference type="Gene3D" id="3.10.620.30">
    <property type="match status" value="1"/>
</dbReference>
<dbReference type="SMART" id="SM00460">
    <property type="entry name" value="TGc"/>
    <property type="match status" value="1"/>
</dbReference>
<dbReference type="PANTHER" id="PTHR33490">
    <property type="entry name" value="BLR5614 PROTEIN-RELATED"/>
    <property type="match status" value="1"/>
</dbReference>
<feature type="domain" description="Transglutaminase-like" evidence="2">
    <location>
        <begin position="175"/>
        <end position="251"/>
    </location>
</feature>
<feature type="region of interest" description="Disordered" evidence="1">
    <location>
        <begin position="573"/>
        <end position="593"/>
    </location>
</feature>
<accession>A0A841HMN5</accession>
<keyword evidence="4" id="KW-1185">Reference proteome</keyword>